<protein>
    <submittedName>
        <fullName evidence="1">Uncharacterized protein</fullName>
    </submittedName>
</protein>
<sequence length="73" mass="7836">MQPACEFSLQSLMHGAGALDTGYAVESVRDQCHFEMCFARAGWASALMTESGMACMASTVILHIEMYRGKAGA</sequence>
<dbReference type="Proteomes" id="UP000001963">
    <property type="component" value="Chromosome"/>
</dbReference>
<name>Q0BUH6_GRABC</name>
<dbReference type="EMBL" id="CP000394">
    <property type="protein sequence ID" value="ABI61526.1"/>
    <property type="molecule type" value="Genomic_DNA"/>
</dbReference>
<reference evidence="1 2" key="1">
    <citation type="journal article" date="2007" name="J. Bacteriol.">
        <title>Genome sequence analysis of the emerging human pathogenic acetic acid bacterium Granulibacter bethesdensis.</title>
        <authorList>
            <person name="Greenberg D.E."/>
            <person name="Porcella S.F."/>
            <person name="Zelazny A.M."/>
            <person name="Virtaneva K."/>
            <person name="Sturdevant D.E."/>
            <person name="Kupko J.J.III."/>
            <person name="Barbian K.D."/>
            <person name="Babar A."/>
            <person name="Dorward D.W."/>
            <person name="Holland S.M."/>
        </authorList>
    </citation>
    <scope>NUCLEOTIDE SEQUENCE [LARGE SCALE GENOMIC DNA]</scope>
    <source>
        <strain evidence="2">ATCC BAA-1260 / CGDNIH1</strain>
    </source>
</reference>
<evidence type="ECO:0000313" key="2">
    <source>
        <dbReference type="Proteomes" id="UP000001963"/>
    </source>
</evidence>
<dbReference type="AlphaFoldDB" id="Q0BUH6"/>
<dbReference type="HOGENOM" id="CLU_2699525_0_0_5"/>
<dbReference type="KEGG" id="gbe:GbCGDNIH1_0628"/>
<accession>Q0BUH6</accession>
<organism evidence="1 2">
    <name type="scientific">Granulibacter bethesdensis (strain ATCC BAA-1260 / CGDNIH1)</name>
    <dbReference type="NCBI Taxonomy" id="391165"/>
    <lineage>
        <taxon>Bacteria</taxon>
        <taxon>Pseudomonadati</taxon>
        <taxon>Pseudomonadota</taxon>
        <taxon>Alphaproteobacteria</taxon>
        <taxon>Acetobacterales</taxon>
        <taxon>Acetobacteraceae</taxon>
        <taxon>Granulibacter</taxon>
    </lineage>
</organism>
<proteinExistence type="predicted"/>
<dbReference type="STRING" id="391165.GbCGDNIH1_0628"/>
<evidence type="ECO:0000313" key="1">
    <source>
        <dbReference type="EMBL" id="ABI61526.1"/>
    </source>
</evidence>
<keyword evidence="2" id="KW-1185">Reference proteome</keyword>
<gene>
    <name evidence="1" type="ordered locus">GbCGDNIH1_0628</name>
</gene>